<keyword evidence="1" id="KW-0472">Membrane</keyword>
<evidence type="ECO:0000313" key="3">
    <source>
        <dbReference type="Proteomes" id="UP000297280"/>
    </source>
</evidence>
<dbReference type="Proteomes" id="UP000297280">
    <property type="component" value="Unassembled WGS sequence"/>
</dbReference>
<feature type="transmembrane region" description="Helical" evidence="1">
    <location>
        <begin position="6"/>
        <end position="23"/>
    </location>
</feature>
<gene>
    <name evidence="2" type="ORF">BPOR_0314g00130</name>
</gene>
<sequence>MTHEWPYVVVKWLQAVALFVLVVKTSHKPGLRDWSFVFGSKVIHKRSKETSNRRVLSHSLPGH</sequence>
<organism evidence="2 3">
    <name type="scientific">Botrytis porri</name>
    <dbReference type="NCBI Taxonomy" id="87229"/>
    <lineage>
        <taxon>Eukaryota</taxon>
        <taxon>Fungi</taxon>
        <taxon>Dikarya</taxon>
        <taxon>Ascomycota</taxon>
        <taxon>Pezizomycotina</taxon>
        <taxon>Leotiomycetes</taxon>
        <taxon>Helotiales</taxon>
        <taxon>Sclerotiniaceae</taxon>
        <taxon>Botrytis</taxon>
    </lineage>
</organism>
<accession>A0A4Z1KL58</accession>
<comment type="caution">
    <text evidence="2">The sequence shown here is derived from an EMBL/GenBank/DDBJ whole genome shotgun (WGS) entry which is preliminary data.</text>
</comment>
<name>A0A4Z1KL58_9HELO</name>
<evidence type="ECO:0000256" key="1">
    <source>
        <dbReference type="SAM" id="Phobius"/>
    </source>
</evidence>
<keyword evidence="1" id="KW-1133">Transmembrane helix</keyword>
<keyword evidence="3" id="KW-1185">Reference proteome</keyword>
<proteinExistence type="predicted"/>
<keyword evidence="1" id="KW-0812">Transmembrane</keyword>
<dbReference type="AlphaFoldDB" id="A0A4Z1KL58"/>
<dbReference type="EMBL" id="PQXO01000313">
    <property type="protein sequence ID" value="TGO86318.1"/>
    <property type="molecule type" value="Genomic_DNA"/>
</dbReference>
<protein>
    <submittedName>
        <fullName evidence="2">Uncharacterized protein</fullName>
    </submittedName>
</protein>
<reference evidence="2 3" key="1">
    <citation type="submission" date="2017-12" db="EMBL/GenBank/DDBJ databases">
        <title>Comparative genomics of Botrytis spp.</title>
        <authorList>
            <person name="Valero-Jimenez C.A."/>
            <person name="Tapia P."/>
            <person name="Veloso J."/>
            <person name="Silva-Moreno E."/>
            <person name="Staats M."/>
            <person name="Valdes J.H."/>
            <person name="Van Kan J.A.L."/>
        </authorList>
    </citation>
    <scope>NUCLEOTIDE SEQUENCE [LARGE SCALE GENOMIC DNA]</scope>
    <source>
        <strain evidence="2 3">MUCL3349</strain>
    </source>
</reference>
<evidence type="ECO:0000313" key="2">
    <source>
        <dbReference type="EMBL" id="TGO86318.1"/>
    </source>
</evidence>